<keyword evidence="11" id="KW-0443">Lipid metabolism</keyword>
<dbReference type="GO" id="GO:0004366">
    <property type="term" value="F:glycerol-3-phosphate O-acyltransferase activity"/>
    <property type="evidence" value="ECO:0007669"/>
    <property type="project" value="UniProtKB-EC"/>
</dbReference>
<dbReference type="SUPFAM" id="SSF69593">
    <property type="entry name" value="Glycerol-3-phosphate (1)-acyltransferase"/>
    <property type="match status" value="1"/>
</dbReference>
<gene>
    <name evidence="16" type="ORF">KC19_3G240800</name>
</gene>
<keyword evidence="6" id="KW-0444">Lipid biosynthesis</keyword>
<dbReference type="EC" id="2.3.1.15" evidence="5"/>
<dbReference type="InterPro" id="IPR002123">
    <property type="entry name" value="Plipid/glycerol_acylTrfase"/>
</dbReference>
<dbReference type="InterPro" id="IPR038114">
    <property type="entry name" value="GPAT_N_sf"/>
</dbReference>
<evidence type="ECO:0000256" key="6">
    <source>
        <dbReference type="ARBA" id="ARBA00022516"/>
    </source>
</evidence>
<evidence type="ECO:0000256" key="11">
    <source>
        <dbReference type="ARBA" id="ARBA00023098"/>
    </source>
</evidence>
<accession>A0A8T0IQI2</accession>
<keyword evidence="17" id="KW-1185">Reference proteome</keyword>
<evidence type="ECO:0000256" key="5">
    <source>
        <dbReference type="ARBA" id="ARBA00013113"/>
    </source>
</evidence>
<evidence type="ECO:0000256" key="1">
    <source>
        <dbReference type="ARBA" id="ARBA00004470"/>
    </source>
</evidence>
<name>A0A8T0IQI2_CERPU</name>
<evidence type="ECO:0000313" key="17">
    <source>
        <dbReference type="Proteomes" id="UP000822688"/>
    </source>
</evidence>
<protein>
    <recommendedName>
        <fullName evidence="5">glycerol-3-phosphate 1-O-acyltransferase</fullName>
        <ecNumber evidence="5">2.3.1.15</ecNumber>
    </recommendedName>
</protein>
<comment type="pathway">
    <text evidence="2">Phospholipid metabolism; CDP-diacylglycerol biosynthesis; CDP-diacylglycerol from sn-glycerol 3-phosphate: step 1/3.</text>
</comment>
<evidence type="ECO:0000256" key="12">
    <source>
        <dbReference type="ARBA" id="ARBA00023209"/>
    </source>
</evidence>
<dbReference type="Proteomes" id="UP000822688">
    <property type="component" value="Chromosome 3"/>
</dbReference>
<dbReference type="InterPro" id="IPR016222">
    <property type="entry name" value="G3P_O-acylTrfase_chlp"/>
</dbReference>
<comment type="similarity">
    <text evidence="4">Belongs to the GPAT/DAPAT family.</text>
</comment>
<reference evidence="16" key="1">
    <citation type="submission" date="2020-06" db="EMBL/GenBank/DDBJ databases">
        <title>WGS assembly of Ceratodon purpureus strain R40.</title>
        <authorList>
            <person name="Carey S.B."/>
            <person name="Jenkins J."/>
            <person name="Shu S."/>
            <person name="Lovell J.T."/>
            <person name="Sreedasyam A."/>
            <person name="Maumus F."/>
            <person name="Tiley G.P."/>
            <person name="Fernandez-Pozo N."/>
            <person name="Barry K."/>
            <person name="Chen C."/>
            <person name="Wang M."/>
            <person name="Lipzen A."/>
            <person name="Daum C."/>
            <person name="Saski C.A."/>
            <person name="Payton A.C."/>
            <person name="Mcbreen J.C."/>
            <person name="Conrad R.E."/>
            <person name="Kollar L.M."/>
            <person name="Olsson S."/>
            <person name="Huttunen S."/>
            <person name="Landis J.B."/>
            <person name="Wickett N.J."/>
            <person name="Johnson M.G."/>
            <person name="Rensing S.A."/>
            <person name="Grimwood J."/>
            <person name="Schmutz J."/>
            <person name="Mcdaniel S.F."/>
        </authorList>
    </citation>
    <scope>NUCLEOTIDE SEQUENCE</scope>
    <source>
        <strain evidence="16">R40</strain>
    </source>
</reference>
<evidence type="ECO:0000256" key="4">
    <source>
        <dbReference type="ARBA" id="ARBA00007937"/>
    </source>
</evidence>
<dbReference type="GO" id="GO:0006655">
    <property type="term" value="P:phosphatidylglycerol biosynthetic process"/>
    <property type="evidence" value="ECO:0007669"/>
    <property type="project" value="TreeGrafter"/>
</dbReference>
<organism evidence="16 17">
    <name type="scientific">Ceratodon purpureus</name>
    <name type="common">Fire moss</name>
    <name type="synonym">Dicranum purpureum</name>
    <dbReference type="NCBI Taxonomy" id="3225"/>
    <lineage>
        <taxon>Eukaryota</taxon>
        <taxon>Viridiplantae</taxon>
        <taxon>Streptophyta</taxon>
        <taxon>Embryophyta</taxon>
        <taxon>Bryophyta</taxon>
        <taxon>Bryophytina</taxon>
        <taxon>Bryopsida</taxon>
        <taxon>Dicranidae</taxon>
        <taxon>Pseudoditrichales</taxon>
        <taxon>Ditrichaceae</taxon>
        <taxon>Ceratodon</taxon>
    </lineage>
</organism>
<dbReference type="Gene3D" id="1.10.1200.50">
    <property type="entry name" value="Glycerol-3-phosphate acyltransferase, alpha helical bundle, N-terminal"/>
    <property type="match status" value="1"/>
</dbReference>
<evidence type="ECO:0000256" key="10">
    <source>
        <dbReference type="ARBA" id="ARBA00022946"/>
    </source>
</evidence>
<keyword evidence="12" id="KW-0594">Phospholipid biosynthesis</keyword>
<evidence type="ECO:0000256" key="3">
    <source>
        <dbReference type="ARBA" id="ARBA00005189"/>
    </source>
</evidence>
<dbReference type="PANTHER" id="PTHR35695">
    <property type="entry name" value="GLYCEROL-3-PHOSPHATE ACYLTRANSFERASE, CHLOROPLASTIC"/>
    <property type="match status" value="1"/>
</dbReference>
<keyword evidence="14" id="KW-0012">Acyltransferase</keyword>
<evidence type="ECO:0000259" key="15">
    <source>
        <dbReference type="SMART" id="SM00563"/>
    </source>
</evidence>
<sequence length="495" mass="54279">MAAAAAGGTRMICWPMAQQQVHVSGGGGGSGSGVASCSGGQGVVRRYADRLQVSRVLPVAVAAPSQFLVTRSSGMRGNLVLCSGKFEVRAVRGSGTRAVSQVVEATTAGLRETVEDTAVVDGHSRSFEGIQTEQELMLAISKEVDSGRLPKRGGAGMEELYRNYRDAVLSSGVEDPMDVAVKVMATVLDRILLQFEDPFTFSSYHPRMTDPYDYYTFGQNYVRPLIDYRNSYLGNLEIFDKIEKNLKEGHNVILLSNHQTEADPAVMALLLEQTHPYLAENLTYVAGDRVVLDPFCKPFSMGRNLLCVYSKKHINDVPDLAEMKKKANAKTLMQMSSLLRKGGRLLWVAPSGGRDRPDPETNEWVPAPFDSSAVESMKRLSEVVRVPAHIHPMSLLCFEIMPPPVQVQKELGERRAVGFSGVGLAVSEELDFESIAKREANPQNLKDAISATAWNEVNDMYNALKAAIYGEQGCGSSTSSLRLEQPWLEESRLRV</sequence>
<evidence type="ECO:0000313" key="16">
    <source>
        <dbReference type="EMBL" id="KAG0584868.1"/>
    </source>
</evidence>
<comment type="caution">
    <text evidence="16">The sequence shown here is derived from an EMBL/GenBank/DDBJ whole genome shotgun (WGS) entry which is preliminary data.</text>
</comment>
<evidence type="ECO:0000256" key="8">
    <source>
        <dbReference type="ARBA" id="ARBA00022640"/>
    </source>
</evidence>
<dbReference type="Pfam" id="PF01553">
    <property type="entry name" value="Acyltransferase"/>
    <property type="match status" value="1"/>
</dbReference>
<dbReference type="EMBL" id="CM026423">
    <property type="protein sequence ID" value="KAG0584868.1"/>
    <property type="molecule type" value="Genomic_DNA"/>
</dbReference>
<evidence type="ECO:0000256" key="9">
    <source>
        <dbReference type="ARBA" id="ARBA00022679"/>
    </source>
</evidence>
<dbReference type="SMART" id="SM00563">
    <property type="entry name" value="PlsC"/>
    <property type="match status" value="1"/>
</dbReference>
<dbReference type="GO" id="GO:0009570">
    <property type="term" value="C:chloroplast stroma"/>
    <property type="evidence" value="ECO:0007669"/>
    <property type="project" value="UniProtKB-SubCell"/>
</dbReference>
<dbReference type="Gene3D" id="3.40.1130.10">
    <property type="entry name" value="Glycerol-3-phosphate (1)-acyltransferase"/>
    <property type="match status" value="1"/>
</dbReference>
<keyword evidence="10" id="KW-0809">Transit peptide</keyword>
<dbReference type="Pfam" id="PF14829">
    <property type="entry name" value="GPAT_N"/>
    <property type="match status" value="1"/>
</dbReference>
<evidence type="ECO:0000256" key="2">
    <source>
        <dbReference type="ARBA" id="ARBA00004765"/>
    </source>
</evidence>
<keyword evidence="13" id="KW-1208">Phospholipid metabolism</keyword>
<dbReference type="PANTHER" id="PTHR35695:SF1">
    <property type="entry name" value="GLYCEROL-3-PHOSPHATE ACYLTRANSFERASE, CHLOROPLASTIC"/>
    <property type="match status" value="1"/>
</dbReference>
<keyword evidence="9" id="KW-0808">Transferase</keyword>
<dbReference type="CDD" id="cd07985">
    <property type="entry name" value="LPLAT_GPAT"/>
    <property type="match status" value="1"/>
</dbReference>
<keyword evidence="7" id="KW-0150">Chloroplast</keyword>
<dbReference type="InterPro" id="IPR023083">
    <property type="entry name" value="G3P_O-acylTrfase_N"/>
</dbReference>
<evidence type="ECO:0000256" key="13">
    <source>
        <dbReference type="ARBA" id="ARBA00023264"/>
    </source>
</evidence>
<comment type="pathway">
    <text evidence="3">Lipid metabolism.</text>
</comment>
<proteinExistence type="inferred from homology"/>
<evidence type="ECO:0000256" key="7">
    <source>
        <dbReference type="ARBA" id="ARBA00022528"/>
    </source>
</evidence>
<comment type="subcellular location">
    <subcellularLocation>
        <location evidence="1">Plastid</location>
        <location evidence="1">Chloroplast stroma</location>
    </subcellularLocation>
</comment>
<dbReference type="AlphaFoldDB" id="A0A8T0IQI2"/>
<feature type="domain" description="Phospholipid/glycerol acyltransferase" evidence="15">
    <location>
        <begin position="252"/>
        <end position="398"/>
    </location>
</feature>
<evidence type="ECO:0000256" key="14">
    <source>
        <dbReference type="ARBA" id="ARBA00023315"/>
    </source>
</evidence>
<keyword evidence="8" id="KW-0934">Plastid</keyword>